<evidence type="ECO:0000256" key="2">
    <source>
        <dbReference type="ARBA" id="ARBA00023125"/>
    </source>
</evidence>
<dbReference type="PANTHER" id="PTHR44688:SF16">
    <property type="entry name" value="DNA-BINDING TRANSCRIPTIONAL ACTIVATOR DEVR_DOSR"/>
    <property type="match status" value="1"/>
</dbReference>
<dbReference type="PROSITE" id="PS50043">
    <property type="entry name" value="HTH_LUXR_2"/>
    <property type="match status" value="1"/>
</dbReference>
<dbReference type="EMBL" id="PDJJ01000001">
    <property type="protein sequence ID" value="PFG44556.1"/>
    <property type="molecule type" value="Genomic_DNA"/>
</dbReference>
<gene>
    <name evidence="5" type="ORF">ATJ88_3283</name>
</gene>
<evidence type="ECO:0000256" key="3">
    <source>
        <dbReference type="ARBA" id="ARBA00023163"/>
    </source>
</evidence>
<keyword evidence="1" id="KW-0805">Transcription regulation</keyword>
<keyword evidence="3" id="KW-0804">Transcription</keyword>
<dbReference type="PROSITE" id="PS00622">
    <property type="entry name" value="HTH_LUXR_1"/>
    <property type="match status" value="1"/>
</dbReference>
<keyword evidence="2" id="KW-0238">DNA-binding</keyword>
<protein>
    <submittedName>
        <fullName evidence="5">Regulatory LuxR family protein</fullName>
    </submittedName>
</protein>
<dbReference type="RefSeq" id="WP_098464741.1">
    <property type="nucleotide sequence ID" value="NZ_PDJJ01000001.1"/>
</dbReference>
<feature type="domain" description="HTH luxR-type" evidence="4">
    <location>
        <begin position="209"/>
        <end position="274"/>
    </location>
</feature>
<evidence type="ECO:0000259" key="4">
    <source>
        <dbReference type="PROSITE" id="PS50043"/>
    </source>
</evidence>
<dbReference type="Pfam" id="PF00196">
    <property type="entry name" value="GerE"/>
    <property type="match status" value="1"/>
</dbReference>
<dbReference type="InterPro" id="IPR000792">
    <property type="entry name" value="Tscrpt_reg_LuxR_C"/>
</dbReference>
<sequence>MESQAVDERSVVHKYVRALAEQTDRHAVQLESILAVLRSRRLDDASSRAAAVDVAASALVELRTATDQRTFTLLEPVVGAFARLRDDLRPLVRFGQLDVEFVEPPTTGRALPGTVAHEARAIVRNAVLSLLDEGDARRVRIHWDCDGRNLLIGIRDDGGGTRDVHDDGLRPIAERVSALHGVLGVDATPGWGSNLAITLPLDPPSREFAIDADADLTSRERDVLALVAAGRRNAEIAEQLAISANTVKFHVANLLRKVGAANRAELAALAGFSTTGARRAARPRDDQA</sequence>
<dbReference type="InterPro" id="IPR036890">
    <property type="entry name" value="HATPase_C_sf"/>
</dbReference>
<evidence type="ECO:0000256" key="1">
    <source>
        <dbReference type="ARBA" id="ARBA00023015"/>
    </source>
</evidence>
<dbReference type="OrthoDB" id="3171430at2"/>
<dbReference type="Proteomes" id="UP000224130">
    <property type="component" value="Unassembled WGS sequence"/>
</dbReference>
<dbReference type="GO" id="GO:0006355">
    <property type="term" value="P:regulation of DNA-templated transcription"/>
    <property type="evidence" value="ECO:0007669"/>
    <property type="project" value="InterPro"/>
</dbReference>
<dbReference type="Gene3D" id="3.30.565.10">
    <property type="entry name" value="Histidine kinase-like ATPase, C-terminal domain"/>
    <property type="match status" value="1"/>
</dbReference>
<evidence type="ECO:0000313" key="5">
    <source>
        <dbReference type="EMBL" id="PFG44556.1"/>
    </source>
</evidence>
<evidence type="ECO:0000313" key="6">
    <source>
        <dbReference type="Proteomes" id="UP000224130"/>
    </source>
</evidence>
<dbReference type="Gene3D" id="1.10.10.10">
    <property type="entry name" value="Winged helix-like DNA-binding domain superfamily/Winged helix DNA-binding domain"/>
    <property type="match status" value="1"/>
</dbReference>
<organism evidence="5 6">
    <name type="scientific">Isoptericola jiangsuensis</name>
    <dbReference type="NCBI Taxonomy" id="548579"/>
    <lineage>
        <taxon>Bacteria</taxon>
        <taxon>Bacillati</taxon>
        <taxon>Actinomycetota</taxon>
        <taxon>Actinomycetes</taxon>
        <taxon>Micrococcales</taxon>
        <taxon>Promicromonosporaceae</taxon>
        <taxon>Isoptericola</taxon>
    </lineage>
</organism>
<dbReference type="SUPFAM" id="SSF46894">
    <property type="entry name" value="C-terminal effector domain of the bipartite response regulators"/>
    <property type="match status" value="1"/>
</dbReference>
<dbReference type="SUPFAM" id="SSF55874">
    <property type="entry name" value="ATPase domain of HSP90 chaperone/DNA topoisomerase II/histidine kinase"/>
    <property type="match status" value="1"/>
</dbReference>
<keyword evidence="6" id="KW-1185">Reference proteome</keyword>
<dbReference type="GO" id="GO:0003677">
    <property type="term" value="F:DNA binding"/>
    <property type="evidence" value="ECO:0007669"/>
    <property type="project" value="UniProtKB-KW"/>
</dbReference>
<name>A0A2A9F177_9MICO</name>
<accession>A0A2A9F177</accession>
<dbReference type="InterPro" id="IPR036388">
    <property type="entry name" value="WH-like_DNA-bd_sf"/>
</dbReference>
<dbReference type="PANTHER" id="PTHR44688">
    <property type="entry name" value="DNA-BINDING TRANSCRIPTIONAL ACTIVATOR DEVR_DOSR"/>
    <property type="match status" value="1"/>
</dbReference>
<proteinExistence type="predicted"/>
<dbReference type="PRINTS" id="PR00038">
    <property type="entry name" value="HTHLUXR"/>
</dbReference>
<dbReference type="AlphaFoldDB" id="A0A2A9F177"/>
<dbReference type="InterPro" id="IPR016032">
    <property type="entry name" value="Sig_transdc_resp-reg_C-effctor"/>
</dbReference>
<dbReference type="SMART" id="SM00421">
    <property type="entry name" value="HTH_LUXR"/>
    <property type="match status" value="1"/>
</dbReference>
<reference evidence="5 6" key="1">
    <citation type="submission" date="2017-10" db="EMBL/GenBank/DDBJ databases">
        <title>Sequencing the genomes of 1000 actinobacteria strains.</title>
        <authorList>
            <person name="Klenk H.-P."/>
        </authorList>
    </citation>
    <scope>NUCLEOTIDE SEQUENCE [LARGE SCALE GENOMIC DNA]</scope>
    <source>
        <strain evidence="5 6">DSM 21863</strain>
    </source>
</reference>
<comment type="caution">
    <text evidence="5">The sequence shown here is derived from an EMBL/GenBank/DDBJ whole genome shotgun (WGS) entry which is preliminary data.</text>
</comment>
<dbReference type="CDD" id="cd06170">
    <property type="entry name" value="LuxR_C_like"/>
    <property type="match status" value="1"/>
</dbReference>